<accession>A0A090E9T2</accession>
<dbReference type="EMBL" id="CCMZ01000056">
    <property type="protein sequence ID" value="CDX26699.1"/>
    <property type="molecule type" value="Genomic_DNA"/>
</dbReference>
<dbReference type="InterPro" id="IPR036188">
    <property type="entry name" value="FAD/NAD-bd_sf"/>
</dbReference>
<dbReference type="AlphaFoldDB" id="A0A090E9T2"/>
<proteinExistence type="predicted"/>
<sequence length="331" mass="36350">MRIRVLGAGFYGCSIALGLIADGHDVEVHESGGRIFNGASGNIPARLHLGAPHYPRSAATQRACQEHNAEFMERYGRFTRPVPINIYAVAADHSLIDFGTYRRILRDQIEFITLHDPAEFGLAFVEGGVMVGERHIVVDDARMHFAAQLAGAVKLNTPIGEVDSKDFDFTIDATFCANDGAGVDRYEPCLVVLLRGPTDKSVTIVDGPFPSLYVWNEDLGLSSLSSAKWTPFSKTCKTWREAKALLDGLSAADVERQAQFMISDMAGFYPAVRDLYQVEDYRLSIRAMPLSGADSRLVEVVKVGERALRVRAGKIDAVVQAERVIKDMIDG</sequence>
<dbReference type="SUPFAM" id="SSF51971">
    <property type="entry name" value="Nucleotide-binding domain"/>
    <property type="match status" value="1"/>
</dbReference>
<evidence type="ECO:0000313" key="2">
    <source>
        <dbReference type="Proteomes" id="UP000045285"/>
    </source>
</evidence>
<organism evidence="1 2">
    <name type="scientific">Mesorhizobium plurifarium</name>
    <dbReference type="NCBI Taxonomy" id="69974"/>
    <lineage>
        <taxon>Bacteria</taxon>
        <taxon>Pseudomonadati</taxon>
        <taxon>Pseudomonadota</taxon>
        <taxon>Alphaproteobacteria</taxon>
        <taxon>Hyphomicrobiales</taxon>
        <taxon>Phyllobacteriaceae</taxon>
        <taxon>Mesorhizobium</taxon>
    </lineage>
</organism>
<keyword evidence="2" id="KW-1185">Reference proteome</keyword>
<gene>
    <name evidence="1" type="ORF">MPL3356_60503</name>
</gene>
<dbReference type="Proteomes" id="UP000045285">
    <property type="component" value="Unassembled WGS sequence"/>
</dbReference>
<evidence type="ECO:0008006" key="3">
    <source>
        <dbReference type="Google" id="ProtNLM"/>
    </source>
</evidence>
<dbReference type="Gene3D" id="3.50.50.60">
    <property type="entry name" value="FAD/NAD(P)-binding domain"/>
    <property type="match status" value="1"/>
</dbReference>
<evidence type="ECO:0000313" key="1">
    <source>
        <dbReference type="EMBL" id="CDX26699.1"/>
    </source>
</evidence>
<protein>
    <recommendedName>
        <fullName evidence="3">FAD dependent oxidoreductase domain-containing protein</fullName>
    </recommendedName>
</protein>
<reference evidence="2" key="1">
    <citation type="submission" date="2014-08" db="EMBL/GenBank/DDBJ databases">
        <authorList>
            <person name="Moulin L."/>
        </authorList>
    </citation>
    <scope>NUCLEOTIDE SEQUENCE [LARGE SCALE GENOMIC DNA]</scope>
</reference>
<name>A0A090E9T2_MESPL</name>